<dbReference type="EMBL" id="PZZL01000025">
    <property type="protein sequence ID" value="PTM48449.1"/>
    <property type="molecule type" value="Genomic_DNA"/>
</dbReference>
<dbReference type="OrthoDB" id="9790710at2"/>
<dbReference type="Pfam" id="PF13692">
    <property type="entry name" value="Glyco_trans_1_4"/>
    <property type="match status" value="1"/>
</dbReference>
<keyword evidence="3" id="KW-1185">Reference proteome</keyword>
<gene>
    <name evidence="2" type="ORF">C8P69_12512</name>
</gene>
<proteinExistence type="predicted"/>
<reference evidence="2 3" key="1">
    <citation type="submission" date="2018-04" db="EMBL/GenBank/DDBJ databases">
        <title>Genomic Encyclopedia of Archaeal and Bacterial Type Strains, Phase II (KMG-II): from individual species to whole genera.</title>
        <authorList>
            <person name="Goeker M."/>
        </authorList>
    </citation>
    <scope>NUCLEOTIDE SEQUENCE [LARGE SCALE GENOMIC DNA]</scope>
    <source>
        <strain evidence="2 3">DSM 25521</strain>
    </source>
</reference>
<dbReference type="Proteomes" id="UP000241808">
    <property type="component" value="Unassembled WGS sequence"/>
</dbReference>
<dbReference type="GO" id="GO:0016757">
    <property type="term" value="F:glycosyltransferase activity"/>
    <property type="evidence" value="ECO:0007669"/>
    <property type="project" value="TreeGrafter"/>
</dbReference>
<dbReference type="RefSeq" id="WP_108179640.1">
    <property type="nucleotide sequence ID" value="NZ_PZZL01000025.1"/>
</dbReference>
<evidence type="ECO:0000313" key="2">
    <source>
        <dbReference type="EMBL" id="PTM48449.1"/>
    </source>
</evidence>
<accession>A0A2T4YWF8</accession>
<name>A0A2T4YWF8_9HYPH</name>
<dbReference type="PANTHER" id="PTHR46401:SF2">
    <property type="entry name" value="GLYCOSYLTRANSFERASE WBBK-RELATED"/>
    <property type="match status" value="1"/>
</dbReference>
<evidence type="ECO:0000313" key="3">
    <source>
        <dbReference type="Proteomes" id="UP000241808"/>
    </source>
</evidence>
<dbReference type="SUPFAM" id="SSF53756">
    <property type="entry name" value="UDP-Glycosyltransferase/glycogen phosphorylase"/>
    <property type="match status" value="1"/>
</dbReference>
<dbReference type="AlphaFoldDB" id="A0A2T4YWF8"/>
<dbReference type="Gene3D" id="3.40.50.2000">
    <property type="entry name" value="Glycogen Phosphorylase B"/>
    <property type="match status" value="1"/>
</dbReference>
<comment type="caution">
    <text evidence="2">The sequence shown here is derived from an EMBL/GenBank/DDBJ whole genome shotgun (WGS) entry which is preliminary data.</text>
</comment>
<organism evidence="2 3">
    <name type="scientific">Phreatobacter oligotrophus</name>
    <dbReference type="NCBI Taxonomy" id="1122261"/>
    <lineage>
        <taxon>Bacteria</taxon>
        <taxon>Pseudomonadati</taxon>
        <taxon>Pseudomonadota</taxon>
        <taxon>Alphaproteobacteria</taxon>
        <taxon>Hyphomicrobiales</taxon>
        <taxon>Phreatobacteraceae</taxon>
        <taxon>Phreatobacter</taxon>
    </lineage>
</organism>
<evidence type="ECO:0000256" key="1">
    <source>
        <dbReference type="ARBA" id="ARBA00022679"/>
    </source>
</evidence>
<keyword evidence="1 2" id="KW-0808">Transferase</keyword>
<dbReference type="PANTHER" id="PTHR46401">
    <property type="entry name" value="GLYCOSYLTRANSFERASE WBBK-RELATED"/>
    <property type="match status" value="1"/>
</dbReference>
<sequence length="425" mass="47034">MASPVALDLTRLFVSVLRGRPRGIERVDLDFIEALLGDSDREVLGVVAYPWGPRIVERPTLAALAASTRHLWREDNPYHTDPVLRDARRWLVQGVRPRRRHRRLFHLPRDIVSLVARTGLKRGVSLGRLPKGSLYLNVGQVGFAVEKATGFLAERPDLRAAAFLHDLLPIEEPEWFNVRTDTYFATVLNRMLSRCRAILVSTNTVANQLKAFTQRHRIPCPAVFVQPLVPSAALDYHAPPDPTLAASPYFVTCGTIEARKNQLFLLLLWREQLLAGRSMPKLIVAGVRGYGGAEAHDLLDRCAAIRSHVLEMPGLSSQALMHLIAHSRGLLMPTHAEGFGLPLAEALTLGVPAVASDLPVLSEASQGQAILVANDDGPAWTEAISRLAQQVPQQRLTPMNGFRPAQRKELIELITQLDETLELTS</sequence>
<protein>
    <submittedName>
        <fullName evidence="2">Glycosyltransferase involved in cell wall biosynthesis</fullName>
    </submittedName>
</protein>